<dbReference type="GO" id="GO:0003824">
    <property type="term" value="F:catalytic activity"/>
    <property type="evidence" value="ECO:0007669"/>
    <property type="project" value="InterPro"/>
</dbReference>
<organism evidence="3 4">
    <name type="scientific">Haloarcula salina</name>
    <dbReference type="NCBI Taxonomy" id="1429914"/>
    <lineage>
        <taxon>Archaea</taxon>
        <taxon>Methanobacteriati</taxon>
        <taxon>Methanobacteriota</taxon>
        <taxon>Stenosarchaea group</taxon>
        <taxon>Halobacteria</taxon>
        <taxon>Halobacteriales</taxon>
        <taxon>Haloarculaceae</taxon>
        <taxon>Haloarcula</taxon>
    </lineage>
</organism>
<feature type="domain" description="Hydantoinase B/oxoprolinase" evidence="2">
    <location>
        <begin position="7"/>
        <end position="86"/>
    </location>
</feature>
<sequence>MDGTETRLGVGFAGTAPQTSGAISAVFAVTAPATYYVVRCVTDPDIPPSHGRYRPVSVEYPKRPIVNPESPTAVNGGSPGTMDNVTFGHRRDIATRDLTVF</sequence>
<gene>
    <name evidence="3" type="ORF">KTS37_08110</name>
</gene>
<comment type="caution">
    <text evidence="3">The sequence shown here is derived from an EMBL/GenBank/DDBJ whole genome shotgun (WGS) entry which is preliminary data.</text>
</comment>
<dbReference type="Pfam" id="PF02538">
    <property type="entry name" value="Hydantoinase_B"/>
    <property type="match status" value="1"/>
</dbReference>
<accession>A0AA41KHG7</accession>
<proteinExistence type="predicted"/>
<evidence type="ECO:0000256" key="1">
    <source>
        <dbReference type="SAM" id="MobiDB-lite"/>
    </source>
</evidence>
<dbReference type="AlphaFoldDB" id="A0AA41KHG7"/>
<dbReference type="Proteomes" id="UP001166304">
    <property type="component" value="Unassembled WGS sequence"/>
</dbReference>
<keyword evidence="4" id="KW-1185">Reference proteome</keyword>
<name>A0AA41KHG7_9EURY</name>
<evidence type="ECO:0000259" key="2">
    <source>
        <dbReference type="Pfam" id="PF02538"/>
    </source>
</evidence>
<evidence type="ECO:0000313" key="3">
    <source>
        <dbReference type="EMBL" id="MBV0901751.1"/>
    </source>
</evidence>
<protein>
    <submittedName>
        <fullName evidence="3">Hydantoinase B/oxoprolinase family protein</fullName>
    </submittedName>
</protein>
<feature type="region of interest" description="Disordered" evidence="1">
    <location>
        <begin position="62"/>
        <end position="86"/>
    </location>
</feature>
<dbReference type="EMBL" id="JAHQXE010000002">
    <property type="protein sequence ID" value="MBV0901751.1"/>
    <property type="molecule type" value="Genomic_DNA"/>
</dbReference>
<dbReference type="InterPro" id="IPR003692">
    <property type="entry name" value="Hydantoinase_B"/>
</dbReference>
<dbReference type="RefSeq" id="WP_162412946.1">
    <property type="nucleotide sequence ID" value="NZ_JAHQXE010000002.1"/>
</dbReference>
<reference evidence="3" key="1">
    <citation type="submission" date="2021-06" db="EMBL/GenBank/DDBJ databases">
        <title>New haloarchaea isolates fom saline soil.</title>
        <authorList>
            <person name="Duran-Viseras A."/>
            <person name="Sanchez-Porro C.S."/>
            <person name="Ventosa A."/>
        </authorList>
    </citation>
    <scope>NUCLEOTIDE SEQUENCE</scope>
    <source>
        <strain evidence="3">JCM 18369</strain>
    </source>
</reference>
<evidence type="ECO:0000313" key="4">
    <source>
        <dbReference type="Proteomes" id="UP001166304"/>
    </source>
</evidence>